<feature type="domain" description="Zn(2)-C6 fungal-type" evidence="5">
    <location>
        <begin position="16"/>
        <end position="47"/>
    </location>
</feature>
<dbReference type="GO" id="GO:0008270">
    <property type="term" value="F:zinc ion binding"/>
    <property type="evidence" value="ECO:0007669"/>
    <property type="project" value="InterPro"/>
</dbReference>
<evidence type="ECO:0000313" key="6">
    <source>
        <dbReference type="EMBL" id="OAA32578.1"/>
    </source>
</evidence>
<dbReference type="GO" id="GO:0005634">
    <property type="term" value="C:nucleus"/>
    <property type="evidence" value="ECO:0007669"/>
    <property type="project" value="UniProtKB-SubCell"/>
</dbReference>
<dbReference type="OrthoDB" id="5344325at2759"/>
<accession>A0A166UII6</accession>
<dbReference type="GO" id="GO:0006351">
    <property type="term" value="P:DNA-templated transcription"/>
    <property type="evidence" value="ECO:0007669"/>
    <property type="project" value="InterPro"/>
</dbReference>
<sequence length="915" mass="101782">MADAKPDEAAAYNRSACTECQRRKQKCNREWPCDRCQRRKIADECRYNYSSPPLDAPAHDLTEKLKRTHDDYANRGAGAQAAVEDVSGFDALATRLYATLGIDHGVVCANFACKQRSELKLSLAPLQKDTRVYHQQDFVATDSSPQMQRILHLLPQRQSMDILMQEFFRDINYHYYIIYPPVFLQDYHIWWDRLVQKKTLSLQFTCLLAIVCACALQHVEGVNQKILAKELGDTTEVVSEKLHGAMRELASVIPVGHYHYLSVQRLLHSCYWYKAEAKFLEAWHVLSAAILEAQELGYHKDPQPGALPEFDLEMRRRLWCILDTWDWQISSGLSRPKIIDRSDCDTQLPQLTLEGHLVSPLLHMKMQSGLTRQLAKRFSAPKNIIAPAEVKEYKAIIEQWVDDFPPEYSFEDPDTSKDECCPWLCSHRFYVYTMACLLILNPIRHYMVKQYTWDSPADELEIRGVGIWYSLKLMETMRQWVEKVYNRDGRLHFIIFSIFDTAAILCTAIMKDNEHLLTNNGDILNSIGQALEMLRKLNRISKTSKTSFDILERLVKRLPYPVPGLEIERQTKRIKSAAETPPSLRSLPPAPQPLPPVSMPRPAHPPQPAQLRQPRAGSIAYGQEATQPAHLPRPRAGSLAHGQESIYASVPAASMPVTSMPPPSSMPPLSMPPPSMSPSSMPPLSMPLSSPATSMPVVSMPAASLPATSMPAMSMPVRLMPTLSMPAISMPAPSLPAAPAPSPRAPSTQQPAANLVPRHYGYGVDGEFTGASTASANHHGMNDISTPSALAPGVPYSNTFVTATGISPVPASVNPIQHHGEHRGWSSASDDTPPSLDDQRSTMSSLSPEDEPAGPERTACQQPVADPGPEFNIENLTEAQLGELAPLWSWHSANLDFPTFPPPSAVGHTGYSQAI</sequence>
<keyword evidence="3" id="KW-0539">Nucleus</keyword>
<evidence type="ECO:0000256" key="3">
    <source>
        <dbReference type="ARBA" id="ARBA00023242"/>
    </source>
</evidence>
<keyword evidence="2" id="KW-0479">Metal-binding</keyword>
<dbReference type="Pfam" id="PF04082">
    <property type="entry name" value="Fungal_trans"/>
    <property type="match status" value="1"/>
</dbReference>
<reference evidence="6 7" key="1">
    <citation type="journal article" date="2016" name="Genome Biol. Evol.">
        <title>Divergent and convergent evolution of fungal pathogenicity.</title>
        <authorList>
            <person name="Shang Y."/>
            <person name="Xiao G."/>
            <person name="Zheng P."/>
            <person name="Cen K."/>
            <person name="Zhan S."/>
            <person name="Wang C."/>
        </authorList>
    </citation>
    <scope>NUCLEOTIDE SEQUENCE [LARGE SCALE GENOMIC DNA]</scope>
    <source>
        <strain evidence="6 7">RCEF 2490</strain>
    </source>
</reference>
<dbReference type="GO" id="GO:0000981">
    <property type="term" value="F:DNA-binding transcription factor activity, RNA polymerase II-specific"/>
    <property type="evidence" value="ECO:0007669"/>
    <property type="project" value="InterPro"/>
</dbReference>
<dbReference type="CDD" id="cd12148">
    <property type="entry name" value="fungal_TF_MHR"/>
    <property type="match status" value="1"/>
</dbReference>
<dbReference type="STRING" id="1081109.A0A166UII6"/>
<evidence type="ECO:0000259" key="5">
    <source>
        <dbReference type="PROSITE" id="PS50048"/>
    </source>
</evidence>
<dbReference type="CDD" id="cd00067">
    <property type="entry name" value="GAL4"/>
    <property type="match status" value="1"/>
</dbReference>
<keyword evidence="7" id="KW-1185">Reference proteome</keyword>
<dbReference type="PROSITE" id="PS50048">
    <property type="entry name" value="ZN2_CY6_FUNGAL_2"/>
    <property type="match status" value="1"/>
</dbReference>
<feature type="region of interest" description="Disordered" evidence="4">
    <location>
        <begin position="575"/>
        <end position="614"/>
    </location>
</feature>
<dbReference type="PANTHER" id="PTHR31001:SF84">
    <property type="entry name" value="FUNGAL SPECIFIC TRANSCRIPTION FACTOR"/>
    <property type="match status" value="1"/>
</dbReference>
<dbReference type="Gene3D" id="4.10.240.10">
    <property type="entry name" value="Zn(2)-C6 fungal-type DNA-binding domain"/>
    <property type="match status" value="1"/>
</dbReference>
<dbReference type="SMART" id="SM00906">
    <property type="entry name" value="Fungal_trans"/>
    <property type="match status" value="1"/>
</dbReference>
<evidence type="ECO:0000256" key="4">
    <source>
        <dbReference type="SAM" id="MobiDB-lite"/>
    </source>
</evidence>
<comment type="caution">
    <text evidence="6">The sequence shown here is derived from an EMBL/GenBank/DDBJ whole genome shotgun (WGS) entry which is preliminary data.</text>
</comment>
<evidence type="ECO:0000256" key="2">
    <source>
        <dbReference type="ARBA" id="ARBA00022723"/>
    </source>
</evidence>
<evidence type="ECO:0000256" key="1">
    <source>
        <dbReference type="ARBA" id="ARBA00004123"/>
    </source>
</evidence>
<feature type="region of interest" description="Disordered" evidence="4">
    <location>
        <begin position="658"/>
        <end position="688"/>
    </location>
</feature>
<dbReference type="Pfam" id="PF00172">
    <property type="entry name" value="Zn_clus"/>
    <property type="match status" value="1"/>
</dbReference>
<proteinExistence type="predicted"/>
<dbReference type="PANTHER" id="PTHR31001">
    <property type="entry name" value="UNCHARACTERIZED TRANSCRIPTIONAL REGULATORY PROTEIN"/>
    <property type="match status" value="1"/>
</dbReference>
<feature type="compositionally biased region" description="Pro residues" evidence="4">
    <location>
        <begin position="588"/>
        <end position="608"/>
    </location>
</feature>
<organism evidence="6 7">
    <name type="scientific">Moelleriella libera RCEF 2490</name>
    <dbReference type="NCBI Taxonomy" id="1081109"/>
    <lineage>
        <taxon>Eukaryota</taxon>
        <taxon>Fungi</taxon>
        <taxon>Dikarya</taxon>
        <taxon>Ascomycota</taxon>
        <taxon>Pezizomycotina</taxon>
        <taxon>Sordariomycetes</taxon>
        <taxon>Hypocreomycetidae</taxon>
        <taxon>Hypocreales</taxon>
        <taxon>Clavicipitaceae</taxon>
        <taxon>Moelleriella</taxon>
    </lineage>
</organism>
<protein>
    <submittedName>
        <fullName evidence="6">Transcription factor</fullName>
    </submittedName>
</protein>
<dbReference type="InterPro" id="IPR001138">
    <property type="entry name" value="Zn2Cys6_DnaBD"/>
</dbReference>
<feature type="region of interest" description="Disordered" evidence="4">
    <location>
        <begin position="811"/>
        <end position="871"/>
    </location>
</feature>
<dbReference type="Proteomes" id="UP000078544">
    <property type="component" value="Unassembled WGS sequence"/>
</dbReference>
<evidence type="ECO:0000313" key="7">
    <source>
        <dbReference type="Proteomes" id="UP000078544"/>
    </source>
</evidence>
<comment type="subcellular location">
    <subcellularLocation>
        <location evidence="1">Nucleus</location>
    </subcellularLocation>
</comment>
<dbReference type="GO" id="GO:0003677">
    <property type="term" value="F:DNA binding"/>
    <property type="evidence" value="ECO:0007669"/>
    <property type="project" value="InterPro"/>
</dbReference>
<name>A0A166UII6_9HYPO</name>
<dbReference type="InterPro" id="IPR050613">
    <property type="entry name" value="Sec_Metabolite_Reg"/>
</dbReference>
<dbReference type="AlphaFoldDB" id="A0A166UII6"/>
<dbReference type="InterPro" id="IPR036864">
    <property type="entry name" value="Zn2-C6_fun-type_DNA-bd_sf"/>
</dbReference>
<dbReference type="InterPro" id="IPR007219">
    <property type="entry name" value="XnlR_reg_dom"/>
</dbReference>
<dbReference type="SMART" id="SM00066">
    <property type="entry name" value="GAL4"/>
    <property type="match status" value="1"/>
</dbReference>
<feature type="compositionally biased region" description="Pro residues" evidence="4">
    <location>
        <begin position="659"/>
        <end position="685"/>
    </location>
</feature>
<gene>
    <name evidence="6" type="ORF">AAL_00043</name>
</gene>
<dbReference type="SUPFAM" id="SSF57701">
    <property type="entry name" value="Zn2/Cys6 DNA-binding domain"/>
    <property type="match status" value="1"/>
</dbReference>
<dbReference type="EMBL" id="AZGY01000001">
    <property type="protein sequence ID" value="OAA32578.1"/>
    <property type="molecule type" value="Genomic_DNA"/>
</dbReference>